<dbReference type="Pfam" id="PF00440">
    <property type="entry name" value="TetR_N"/>
    <property type="match status" value="1"/>
</dbReference>
<name>A0A229T1B0_9PSEU</name>
<dbReference type="InterPro" id="IPR023772">
    <property type="entry name" value="DNA-bd_HTH_TetR-type_CS"/>
</dbReference>
<reference evidence="5" key="1">
    <citation type="submission" date="2017-07" db="EMBL/GenBank/DDBJ databases">
        <title>Comparative genome mining reveals phylogenetic distribution patterns of secondary metabolites in Amycolatopsis.</title>
        <authorList>
            <person name="Adamek M."/>
            <person name="Alanjary M."/>
            <person name="Sales-Ortells H."/>
            <person name="Goodfellow M."/>
            <person name="Bull A.T."/>
            <person name="Kalinowski J."/>
            <person name="Ziemert N."/>
        </authorList>
    </citation>
    <scope>NUCLEOTIDE SEQUENCE [LARGE SCALE GENOMIC DNA]</scope>
    <source>
        <strain evidence="5">H5</strain>
    </source>
</reference>
<evidence type="ECO:0000259" key="3">
    <source>
        <dbReference type="PROSITE" id="PS50977"/>
    </source>
</evidence>
<feature type="DNA-binding region" description="H-T-H motif" evidence="2">
    <location>
        <begin position="38"/>
        <end position="57"/>
    </location>
</feature>
<dbReference type="AlphaFoldDB" id="A0A229T1B0"/>
<dbReference type="Proteomes" id="UP000215199">
    <property type="component" value="Unassembled WGS sequence"/>
</dbReference>
<dbReference type="GO" id="GO:0003700">
    <property type="term" value="F:DNA-binding transcription factor activity"/>
    <property type="evidence" value="ECO:0007669"/>
    <property type="project" value="TreeGrafter"/>
</dbReference>
<keyword evidence="5" id="KW-1185">Reference proteome</keyword>
<dbReference type="InterPro" id="IPR001647">
    <property type="entry name" value="HTH_TetR"/>
</dbReference>
<dbReference type="InterPro" id="IPR009057">
    <property type="entry name" value="Homeodomain-like_sf"/>
</dbReference>
<dbReference type="OrthoDB" id="8479950at2"/>
<proteinExistence type="predicted"/>
<evidence type="ECO:0000256" key="2">
    <source>
        <dbReference type="PROSITE-ProRule" id="PRU00335"/>
    </source>
</evidence>
<dbReference type="PRINTS" id="PR00455">
    <property type="entry name" value="HTHTETR"/>
</dbReference>
<gene>
    <name evidence="4" type="ORF">CF165_26695</name>
</gene>
<dbReference type="InterPro" id="IPR050109">
    <property type="entry name" value="HTH-type_TetR-like_transc_reg"/>
</dbReference>
<dbReference type="Gene3D" id="1.10.357.10">
    <property type="entry name" value="Tetracycline Repressor, domain 2"/>
    <property type="match status" value="1"/>
</dbReference>
<evidence type="ECO:0000313" key="4">
    <source>
        <dbReference type="EMBL" id="OXM64549.1"/>
    </source>
</evidence>
<dbReference type="GO" id="GO:0000976">
    <property type="term" value="F:transcription cis-regulatory region binding"/>
    <property type="evidence" value="ECO:0007669"/>
    <property type="project" value="TreeGrafter"/>
</dbReference>
<dbReference type="PROSITE" id="PS01081">
    <property type="entry name" value="HTH_TETR_1"/>
    <property type="match status" value="1"/>
</dbReference>
<evidence type="ECO:0000256" key="1">
    <source>
        <dbReference type="ARBA" id="ARBA00023125"/>
    </source>
</evidence>
<accession>A0A229T1B0</accession>
<keyword evidence="1 2" id="KW-0238">DNA-binding</keyword>
<organism evidence="4 5">
    <name type="scientific">Amycolatopsis vastitatis</name>
    <dbReference type="NCBI Taxonomy" id="1905142"/>
    <lineage>
        <taxon>Bacteria</taxon>
        <taxon>Bacillati</taxon>
        <taxon>Actinomycetota</taxon>
        <taxon>Actinomycetes</taxon>
        <taxon>Pseudonocardiales</taxon>
        <taxon>Pseudonocardiaceae</taxon>
        <taxon>Amycolatopsis</taxon>
    </lineage>
</organism>
<dbReference type="RefSeq" id="WP_093950319.1">
    <property type="nucleotide sequence ID" value="NZ_NMUL01000028.1"/>
</dbReference>
<comment type="caution">
    <text evidence="4">The sequence shown here is derived from an EMBL/GenBank/DDBJ whole genome shotgun (WGS) entry which is preliminary data.</text>
</comment>
<dbReference type="SUPFAM" id="SSF46689">
    <property type="entry name" value="Homeodomain-like"/>
    <property type="match status" value="1"/>
</dbReference>
<dbReference type="PANTHER" id="PTHR30055">
    <property type="entry name" value="HTH-TYPE TRANSCRIPTIONAL REGULATOR RUTR"/>
    <property type="match status" value="1"/>
</dbReference>
<dbReference type="PANTHER" id="PTHR30055:SF226">
    <property type="entry name" value="HTH-TYPE TRANSCRIPTIONAL REGULATOR PKSA"/>
    <property type="match status" value="1"/>
</dbReference>
<dbReference type="PROSITE" id="PS50977">
    <property type="entry name" value="HTH_TETR_2"/>
    <property type="match status" value="1"/>
</dbReference>
<protein>
    <submittedName>
        <fullName evidence="4">TetR family transcriptional regulator</fullName>
    </submittedName>
</protein>
<feature type="domain" description="HTH tetR-type" evidence="3">
    <location>
        <begin position="15"/>
        <end position="75"/>
    </location>
</feature>
<evidence type="ECO:0000313" key="5">
    <source>
        <dbReference type="Proteomes" id="UP000215199"/>
    </source>
</evidence>
<dbReference type="EMBL" id="NMUL01000028">
    <property type="protein sequence ID" value="OXM64549.1"/>
    <property type="molecule type" value="Genomic_DNA"/>
</dbReference>
<sequence length="223" mass="24683">MTSGTRPRRRRLEPAERRAEILAAARHLFGTGSYASVSTSDIAEAAGVARPLINHYFGGKRELYLEVVRQMMIVPAPVTEALPDTTMEQRLAIGVERWIEVVERNRDAWLTVIGPEAAGRDPEIERIMLEADEIAADRVLEAALMTGVTEGREELRAMIRSFGGMLRAASREWLIRGTLDRAALRTFLTDSLLNLLKLTYPAVLAERRGSDGRTPPASSRSSA</sequence>